<dbReference type="GO" id="GO:0004832">
    <property type="term" value="F:valine-tRNA ligase activity"/>
    <property type="evidence" value="ECO:0007669"/>
    <property type="project" value="UniProtKB-EC"/>
</dbReference>
<sequence>MVETTDPSPKAQQAEANTSQQLIKTKNQEKNEAKRKAKMEKFLAKQNKLKDSTPASSSSTEKKKKETTPKVKPKPTPISFVPGEKKDLSAPMLDAYEPSLVEVAWYDWWVKEKFFEPRLTPEGKIPPEGKFVVATPPPNVTGRLHIGHALGVSIQDSLARWNRMKGLSVLLNPGADHAGISTQSVVEKMLWKNQKVTRHDLGRDAFVEKVWEWKEEYGHAIFQQQNRLGGSYDWSRDHFTLDSQLSKAVMETFVRLWDDGIIYRAKKLVNWCVYFKTALSNLEVDNVEIPGKTLISVPGYDKKVEFGVLVLFSYPVEDSDEKIVVATTRVETMLADVAVAVHPDDPRYKHLHGKSVIHPFNGRKLPIVTDADFVDPAFGTGAVKITPAHDFNDYVVGNRHNLPFINLLNDDGTYNHNADKFEGQKRFDVRSNILKELEELGLLVEIRDNPMTIPKCTKSGDIIEPLIKPQWYVSCETLAPPAMEAVRNGELKIIPKTSEGDWFRWLGKIEDWCISRQLWWGHRIPAYFVNVEGEVRKEDDSNMWVCGRDFDEAVRRAEAKFPGKKFTLEQDEDVLDTWFSSGLWPFSLMGWPEETFDFERFYPTTLNETGWDILFFWIARMVMLGLRLTGKVPFNKVFCHAMIRDAHGRKMSKSLGNVIDPIDVIEGIALEELHKKLESGNLDPRELKIATAGQKKDFPNGIPECGTDALRFALCSYTSTGRDLNLNVLRIEGYRKFCNKLWNATKFALSKLGSDFKPNPTMSLSGDESIGELWILDRLNTAIVELNKNLTEMNFMAATNSIYSFWLYELCDVYIEYTKYITTEKGVISASNTLYTCLDQGLRMLHPFMPFITEELWQRLPRRPNDSTPSITIAEFPTEVPQFSNSTAKEQFDLVLSIIKAARSTLVNYSITSNATLYIASTSESESKIYTSSIDQIKGMIKGCTSISILSQADSSPSGCAVSIVSPTTNLLLLVKGRIDISSEIERLNKKLEKSKGSYNLLRTKVSAPGYEKTNPDIKEASNTKLKTFEEEISAIESVISSFQKLEV</sequence>
<feature type="domain" description="Methionyl/Valyl/Leucyl/Isoleucyl-tRNA synthetase anticodon-binding" evidence="18">
    <location>
        <begin position="773"/>
        <end position="917"/>
    </location>
</feature>
<dbReference type="PANTHER" id="PTHR11946">
    <property type="entry name" value="VALYL-TRNA SYNTHETASES"/>
    <property type="match status" value="1"/>
</dbReference>
<evidence type="ECO:0000259" key="18">
    <source>
        <dbReference type="Pfam" id="PF08264"/>
    </source>
</evidence>
<dbReference type="InterPro" id="IPR009080">
    <property type="entry name" value="tRNAsynth_Ia_anticodon-bd"/>
</dbReference>
<evidence type="ECO:0000256" key="12">
    <source>
        <dbReference type="ARBA" id="ARBA00040837"/>
    </source>
</evidence>
<dbReference type="NCBIfam" id="NF004349">
    <property type="entry name" value="PRK05729.1"/>
    <property type="match status" value="1"/>
</dbReference>
<comment type="caution">
    <text evidence="19">The sequence shown here is derived from an EMBL/GenBank/DDBJ whole genome shotgun (WGS) entry which is preliminary data.</text>
</comment>
<evidence type="ECO:0000256" key="6">
    <source>
        <dbReference type="ARBA" id="ARBA00022598"/>
    </source>
</evidence>
<evidence type="ECO:0000256" key="4">
    <source>
        <dbReference type="ARBA" id="ARBA00013169"/>
    </source>
</evidence>
<dbReference type="Gene3D" id="3.40.50.620">
    <property type="entry name" value="HUPs"/>
    <property type="match status" value="2"/>
</dbReference>
<dbReference type="GO" id="GO:0006438">
    <property type="term" value="P:valyl-tRNA aminoacylation"/>
    <property type="evidence" value="ECO:0007669"/>
    <property type="project" value="InterPro"/>
</dbReference>
<evidence type="ECO:0000313" key="19">
    <source>
        <dbReference type="EMBL" id="PVV05101.1"/>
    </source>
</evidence>
<evidence type="ECO:0000256" key="3">
    <source>
        <dbReference type="ARBA" id="ARBA00005594"/>
    </source>
</evidence>
<keyword evidence="10 15" id="KW-0030">Aminoacyl-tRNA synthetase</keyword>
<dbReference type="InterPro" id="IPR037118">
    <property type="entry name" value="Val-tRNA_synth_C_sf"/>
</dbReference>
<evidence type="ECO:0000256" key="9">
    <source>
        <dbReference type="ARBA" id="ARBA00022917"/>
    </source>
</evidence>
<dbReference type="OrthoDB" id="629407at2759"/>
<dbReference type="FunFam" id="3.90.740.10:FF:000005">
    <property type="entry name" value="Valine--tRNA ligase, mitochondrial"/>
    <property type="match status" value="1"/>
</dbReference>
<dbReference type="STRING" id="133381.A0A2T9ZKK0"/>
<dbReference type="CDD" id="cd00817">
    <property type="entry name" value="ValRS_core"/>
    <property type="match status" value="1"/>
</dbReference>
<evidence type="ECO:0000256" key="5">
    <source>
        <dbReference type="ARBA" id="ARBA00022490"/>
    </source>
</evidence>
<evidence type="ECO:0000256" key="1">
    <source>
        <dbReference type="ARBA" id="ARBA00004173"/>
    </source>
</evidence>
<evidence type="ECO:0000256" key="2">
    <source>
        <dbReference type="ARBA" id="ARBA00004496"/>
    </source>
</evidence>
<dbReference type="GO" id="GO:0005524">
    <property type="term" value="F:ATP binding"/>
    <property type="evidence" value="ECO:0007669"/>
    <property type="project" value="UniProtKB-KW"/>
</dbReference>
<dbReference type="PRINTS" id="PR00986">
    <property type="entry name" value="TRNASYNTHVAL"/>
</dbReference>
<keyword evidence="5" id="KW-0963">Cytoplasm</keyword>
<protein>
    <recommendedName>
        <fullName evidence="14">Probable valine--tRNA ligase, cytoplasmic</fullName>
        <ecNumber evidence="4">6.1.1.9</ecNumber>
    </recommendedName>
    <alternativeName>
        <fullName evidence="12">Valine--tRNA ligase, mitochondrial</fullName>
    </alternativeName>
    <alternativeName>
        <fullName evidence="11">Valyl-tRNA synthetase</fullName>
    </alternativeName>
</protein>
<keyword evidence="6 15" id="KW-0436">Ligase</keyword>
<dbReference type="PROSITE" id="PS00178">
    <property type="entry name" value="AA_TRNA_LIGASE_I"/>
    <property type="match status" value="1"/>
</dbReference>
<evidence type="ECO:0000256" key="11">
    <source>
        <dbReference type="ARBA" id="ARBA00029936"/>
    </source>
</evidence>
<dbReference type="HAMAP" id="MF_02004">
    <property type="entry name" value="Val_tRNA_synth_type1"/>
    <property type="match status" value="1"/>
</dbReference>
<comment type="catalytic activity">
    <reaction evidence="13">
        <text>tRNA(Val) + L-valine + ATP = L-valyl-tRNA(Val) + AMP + diphosphate</text>
        <dbReference type="Rhea" id="RHEA:10704"/>
        <dbReference type="Rhea" id="RHEA-COMP:9672"/>
        <dbReference type="Rhea" id="RHEA-COMP:9708"/>
        <dbReference type="ChEBI" id="CHEBI:30616"/>
        <dbReference type="ChEBI" id="CHEBI:33019"/>
        <dbReference type="ChEBI" id="CHEBI:57762"/>
        <dbReference type="ChEBI" id="CHEBI:78442"/>
        <dbReference type="ChEBI" id="CHEBI:78537"/>
        <dbReference type="ChEBI" id="CHEBI:456215"/>
        <dbReference type="EC" id="6.1.1.9"/>
    </reaction>
</comment>
<feature type="compositionally biased region" description="Basic and acidic residues" evidence="16">
    <location>
        <begin position="60"/>
        <end position="69"/>
    </location>
</feature>
<dbReference type="NCBIfam" id="TIGR00422">
    <property type="entry name" value="valS"/>
    <property type="match status" value="1"/>
</dbReference>
<feature type="compositionally biased region" description="Polar residues" evidence="16">
    <location>
        <begin position="1"/>
        <end position="25"/>
    </location>
</feature>
<dbReference type="Proteomes" id="UP000245609">
    <property type="component" value="Unassembled WGS sequence"/>
</dbReference>
<evidence type="ECO:0000256" key="13">
    <source>
        <dbReference type="ARBA" id="ARBA00047552"/>
    </source>
</evidence>
<evidence type="ECO:0000256" key="7">
    <source>
        <dbReference type="ARBA" id="ARBA00022741"/>
    </source>
</evidence>
<dbReference type="FunFam" id="3.40.50.620:FF:000078">
    <property type="entry name" value="Valine--tRNA ligase, mitochondrial"/>
    <property type="match status" value="1"/>
</dbReference>
<evidence type="ECO:0000256" key="14">
    <source>
        <dbReference type="ARBA" id="ARBA00072234"/>
    </source>
</evidence>
<evidence type="ECO:0000256" key="8">
    <source>
        <dbReference type="ARBA" id="ARBA00022840"/>
    </source>
</evidence>
<feature type="domain" description="Aminoacyl-tRNA synthetase class Ia" evidence="17">
    <location>
        <begin position="105"/>
        <end position="726"/>
    </location>
</feature>
<evidence type="ECO:0000256" key="16">
    <source>
        <dbReference type="SAM" id="MobiDB-lite"/>
    </source>
</evidence>
<comment type="similarity">
    <text evidence="3 15">Belongs to the class-I aminoacyl-tRNA synthetase family.</text>
</comment>
<gene>
    <name evidence="19" type="ORF">BB560_000377</name>
</gene>
<evidence type="ECO:0000259" key="17">
    <source>
        <dbReference type="Pfam" id="PF00133"/>
    </source>
</evidence>
<dbReference type="AlphaFoldDB" id="A0A2T9ZKK0"/>
<dbReference type="Pfam" id="PF00133">
    <property type="entry name" value="tRNA-synt_1"/>
    <property type="match status" value="1"/>
</dbReference>
<dbReference type="InterPro" id="IPR002303">
    <property type="entry name" value="Valyl-tRNA_ligase"/>
</dbReference>
<dbReference type="InterPro" id="IPR013155">
    <property type="entry name" value="M/V/L/I-tRNA-synth_anticd-bd"/>
</dbReference>
<dbReference type="EMBL" id="MBFS01000039">
    <property type="protein sequence ID" value="PVV05101.1"/>
    <property type="molecule type" value="Genomic_DNA"/>
</dbReference>
<name>A0A2T9ZKK0_9FUNG</name>
<dbReference type="GO" id="GO:0005829">
    <property type="term" value="C:cytosol"/>
    <property type="evidence" value="ECO:0007669"/>
    <property type="project" value="TreeGrafter"/>
</dbReference>
<feature type="region of interest" description="Disordered" evidence="16">
    <location>
        <begin position="1"/>
        <end position="84"/>
    </location>
</feature>
<dbReference type="InterPro" id="IPR014729">
    <property type="entry name" value="Rossmann-like_a/b/a_fold"/>
</dbReference>
<evidence type="ECO:0000313" key="20">
    <source>
        <dbReference type="Proteomes" id="UP000245609"/>
    </source>
</evidence>
<keyword evidence="9 15" id="KW-0648">Protein biosynthesis</keyword>
<dbReference type="InterPro" id="IPR001412">
    <property type="entry name" value="aa-tRNA-synth_I_CS"/>
</dbReference>
<dbReference type="SUPFAM" id="SSF52374">
    <property type="entry name" value="Nucleotidylyl transferase"/>
    <property type="match status" value="1"/>
</dbReference>
<dbReference type="EC" id="6.1.1.9" evidence="4"/>
<dbReference type="GO" id="GO:0005739">
    <property type="term" value="C:mitochondrion"/>
    <property type="evidence" value="ECO:0007669"/>
    <property type="project" value="UniProtKB-SubCell"/>
</dbReference>
<dbReference type="FunFam" id="1.10.730.10:FF:000009">
    <property type="entry name" value="Valine--tRNA ligase, mitochondrial"/>
    <property type="match status" value="1"/>
</dbReference>
<dbReference type="SUPFAM" id="SSF47323">
    <property type="entry name" value="Anticodon-binding domain of a subclass of class I aminoacyl-tRNA synthetases"/>
    <property type="match status" value="1"/>
</dbReference>
<dbReference type="FunFam" id="3.40.50.620:FF:000020">
    <property type="entry name" value="Valine--tRNA ligase, mitochondrial"/>
    <property type="match status" value="1"/>
</dbReference>
<dbReference type="Gene3D" id="1.10.287.380">
    <property type="entry name" value="Valyl-tRNA synthetase, C-terminal domain"/>
    <property type="match status" value="1"/>
</dbReference>
<dbReference type="Pfam" id="PF08264">
    <property type="entry name" value="Anticodon_1"/>
    <property type="match status" value="1"/>
</dbReference>
<dbReference type="Gene3D" id="1.10.730.10">
    <property type="entry name" value="Isoleucyl-tRNA Synthetase, Domain 1"/>
    <property type="match status" value="1"/>
</dbReference>
<dbReference type="InterPro" id="IPR009008">
    <property type="entry name" value="Val/Leu/Ile-tRNA-synth_edit"/>
</dbReference>
<evidence type="ECO:0000256" key="15">
    <source>
        <dbReference type="RuleBase" id="RU363035"/>
    </source>
</evidence>
<keyword evidence="20" id="KW-1185">Reference proteome</keyword>
<evidence type="ECO:0000256" key="10">
    <source>
        <dbReference type="ARBA" id="ARBA00023146"/>
    </source>
</evidence>
<keyword evidence="8 15" id="KW-0067">ATP-binding</keyword>
<dbReference type="CDD" id="cd07962">
    <property type="entry name" value="Anticodon_Ia_Val"/>
    <property type="match status" value="1"/>
</dbReference>
<dbReference type="GO" id="GO:0002161">
    <property type="term" value="F:aminoacyl-tRNA deacylase activity"/>
    <property type="evidence" value="ECO:0007669"/>
    <property type="project" value="InterPro"/>
</dbReference>
<dbReference type="InterPro" id="IPR002300">
    <property type="entry name" value="aa-tRNA-synth_Ia"/>
</dbReference>
<reference evidence="19 20" key="1">
    <citation type="journal article" date="2018" name="MBio">
        <title>Comparative Genomics Reveals the Core Gene Toolbox for the Fungus-Insect Symbiosis.</title>
        <authorList>
            <person name="Wang Y."/>
            <person name="Stata M."/>
            <person name="Wang W."/>
            <person name="Stajich J.E."/>
            <person name="White M.M."/>
            <person name="Moncalvo J.M."/>
        </authorList>
    </citation>
    <scope>NUCLEOTIDE SEQUENCE [LARGE SCALE GENOMIC DNA]</scope>
    <source>
        <strain evidence="19 20">SC-DP-2</strain>
    </source>
</reference>
<organism evidence="19 20">
    <name type="scientific">Smittium megazygosporum</name>
    <dbReference type="NCBI Taxonomy" id="133381"/>
    <lineage>
        <taxon>Eukaryota</taxon>
        <taxon>Fungi</taxon>
        <taxon>Fungi incertae sedis</taxon>
        <taxon>Zoopagomycota</taxon>
        <taxon>Kickxellomycotina</taxon>
        <taxon>Harpellomycetes</taxon>
        <taxon>Harpellales</taxon>
        <taxon>Legeriomycetaceae</taxon>
        <taxon>Smittium</taxon>
    </lineage>
</organism>
<proteinExistence type="inferred from homology"/>
<accession>A0A2T9ZKK0</accession>
<dbReference type="Gene3D" id="3.90.740.10">
    <property type="entry name" value="Valyl/Leucyl/Isoleucyl-tRNA synthetase, editing domain"/>
    <property type="match status" value="1"/>
</dbReference>
<keyword evidence="7 15" id="KW-0547">Nucleotide-binding</keyword>
<dbReference type="InterPro" id="IPR033705">
    <property type="entry name" value="Anticodon_Ia_Val"/>
</dbReference>
<dbReference type="PANTHER" id="PTHR11946:SF109">
    <property type="entry name" value="VALINE--TRNA LIGASE"/>
    <property type="match status" value="1"/>
</dbReference>
<comment type="subcellular location">
    <subcellularLocation>
        <location evidence="2">Cytoplasm</location>
    </subcellularLocation>
    <subcellularLocation>
        <location evidence="1">Mitochondrion</location>
    </subcellularLocation>
</comment>
<feature type="compositionally biased region" description="Basic and acidic residues" evidence="16">
    <location>
        <begin position="26"/>
        <end position="51"/>
    </location>
</feature>
<dbReference type="SUPFAM" id="SSF50677">
    <property type="entry name" value="ValRS/IleRS/LeuRS editing domain"/>
    <property type="match status" value="1"/>
</dbReference>